<name>A0A7R8CNB9_LEPSM</name>
<evidence type="ECO:0000313" key="1">
    <source>
        <dbReference type="EMBL" id="CAF2840616.1"/>
    </source>
</evidence>
<accession>A0A7R8CNB9</accession>
<gene>
    <name evidence="1" type="ORF">LSAA_5153</name>
</gene>
<dbReference type="AlphaFoldDB" id="A0A7R8CNB9"/>
<keyword evidence="2" id="KW-1185">Reference proteome</keyword>
<evidence type="ECO:0000313" key="2">
    <source>
        <dbReference type="Proteomes" id="UP000675881"/>
    </source>
</evidence>
<organism evidence="1 2">
    <name type="scientific">Lepeophtheirus salmonis</name>
    <name type="common">Salmon louse</name>
    <name type="synonym">Caligus salmonis</name>
    <dbReference type="NCBI Taxonomy" id="72036"/>
    <lineage>
        <taxon>Eukaryota</taxon>
        <taxon>Metazoa</taxon>
        <taxon>Ecdysozoa</taxon>
        <taxon>Arthropoda</taxon>
        <taxon>Crustacea</taxon>
        <taxon>Multicrustacea</taxon>
        <taxon>Hexanauplia</taxon>
        <taxon>Copepoda</taxon>
        <taxon>Siphonostomatoida</taxon>
        <taxon>Caligidae</taxon>
        <taxon>Lepeophtheirus</taxon>
    </lineage>
</organism>
<reference evidence="1" key="1">
    <citation type="submission" date="2021-02" db="EMBL/GenBank/DDBJ databases">
        <authorList>
            <person name="Bekaert M."/>
        </authorList>
    </citation>
    <scope>NUCLEOTIDE SEQUENCE</scope>
    <source>
        <strain evidence="1">IoA-00</strain>
    </source>
</reference>
<dbReference type="Proteomes" id="UP000675881">
    <property type="component" value="Chromosome 14"/>
</dbReference>
<protein>
    <submittedName>
        <fullName evidence="1">(salmon louse) hypothetical protein</fullName>
    </submittedName>
</protein>
<sequence length="159" mass="17863">MGRLLFLLRKAAFQAGKVESILNRKTKSLDVFIEQNRSGSSDCTENTSKSLRNEIETNILVHIEKVSKNRVCEQSDDCSTVESSFATANGRQSFNDVFISENGEVSNGNNLNQKKQEIINITDIITSYINKVWVTSKRISLYSRLSLDSKEAPLKAQKV</sequence>
<dbReference type="EMBL" id="HG994593">
    <property type="protein sequence ID" value="CAF2840616.1"/>
    <property type="molecule type" value="Genomic_DNA"/>
</dbReference>
<proteinExistence type="predicted"/>